<dbReference type="GO" id="GO:0000156">
    <property type="term" value="F:phosphorelay response regulator activity"/>
    <property type="evidence" value="ECO:0007669"/>
    <property type="project" value="TreeGrafter"/>
</dbReference>
<dbReference type="GO" id="GO:0006355">
    <property type="term" value="P:regulation of DNA-templated transcription"/>
    <property type="evidence" value="ECO:0007669"/>
    <property type="project" value="TreeGrafter"/>
</dbReference>
<dbReference type="eggNOG" id="COG3279">
    <property type="taxonomic scope" value="Bacteria"/>
</dbReference>
<name>D2QI08_SPILD</name>
<keyword evidence="2" id="KW-0597">Phosphoprotein</keyword>
<evidence type="ECO:0000313" key="4">
    <source>
        <dbReference type="EMBL" id="ADB36896.1"/>
    </source>
</evidence>
<dbReference type="Pfam" id="PF00072">
    <property type="entry name" value="Response_reg"/>
    <property type="match status" value="1"/>
</dbReference>
<organism evidence="4 5">
    <name type="scientific">Spirosoma linguale (strain ATCC 33905 / DSM 74 / LMG 10896 / Claus 1)</name>
    <dbReference type="NCBI Taxonomy" id="504472"/>
    <lineage>
        <taxon>Bacteria</taxon>
        <taxon>Pseudomonadati</taxon>
        <taxon>Bacteroidota</taxon>
        <taxon>Cytophagia</taxon>
        <taxon>Cytophagales</taxon>
        <taxon>Cytophagaceae</taxon>
        <taxon>Spirosoma</taxon>
    </lineage>
</organism>
<dbReference type="PANTHER" id="PTHR48111:SF69">
    <property type="entry name" value="RESPONSE REGULATOR RECEIVER"/>
    <property type="match status" value="1"/>
</dbReference>
<dbReference type="STRING" id="504472.Slin_0837"/>
<dbReference type="SMART" id="SM00448">
    <property type="entry name" value="REC"/>
    <property type="match status" value="1"/>
</dbReference>
<feature type="domain" description="Response regulatory" evidence="3">
    <location>
        <begin position="2"/>
        <end position="118"/>
    </location>
</feature>
<evidence type="ECO:0000256" key="1">
    <source>
        <dbReference type="ARBA" id="ARBA00023125"/>
    </source>
</evidence>
<evidence type="ECO:0000259" key="3">
    <source>
        <dbReference type="PROSITE" id="PS50110"/>
    </source>
</evidence>
<keyword evidence="1" id="KW-0238">DNA-binding</keyword>
<dbReference type="Gene3D" id="3.40.50.2300">
    <property type="match status" value="1"/>
</dbReference>
<accession>D2QI08</accession>
<dbReference type="InterPro" id="IPR001789">
    <property type="entry name" value="Sig_transdc_resp-reg_receiver"/>
</dbReference>
<dbReference type="GO" id="GO:0005829">
    <property type="term" value="C:cytosol"/>
    <property type="evidence" value="ECO:0007669"/>
    <property type="project" value="TreeGrafter"/>
</dbReference>
<dbReference type="RefSeq" id="WP_012925448.1">
    <property type="nucleotide sequence ID" value="NC_013730.1"/>
</dbReference>
<dbReference type="PROSITE" id="PS50110">
    <property type="entry name" value="RESPONSE_REGULATORY"/>
    <property type="match status" value="1"/>
</dbReference>
<evidence type="ECO:0000256" key="2">
    <source>
        <dbReference type="PROSITE-ProRule" id="PRU00169"/>
    </source>
</evidence>
<gene>
    <name evidence="4" type="ordered locus">Slin_0837</name>
</gene>
<dbReference type="KEGG" id="sli:Slin_0837"/>
<sequence length="153" mass="17137">MNVVIVEDESLSAQRLGLLVSNYDPTIQVMAILGSVAEAVDWFSHQPKVSLPDLVFMDIHLEDGSAFGLIERVNLMLPIIFTTAYDTYAIQAFKANSIDYLLKPIDEAELAAAIDKFKWTQLTRPSIKHRDPKLATLVNWPNDPSSVAYKDPF</sequence>
<dbReference type="InterPro" id="IPR011006">
    <property type="entry name" value="CheY-like_superfamily"/>
</dbReference>
<dbReference type="PANTHER" id="PTHR48111">
    <property type="entry name" value="REGULATOR OF RPOS"/>
    <property type="match status" value="1"/>
</dbReference>
<dbReference type="GO" id="GO:0032993">
    <property type="term" value="C:protein-DNA complex"/>
    <property type="evidence" value="ECO:0007669"/>
    <property type="project" value="TreeGrafter"/>
</dbReference>
<feature type="modified residue" description="4-aspartylphosphate" evidence="2">
    <location>
        <position position="58"/>
    </location>
</feature>
<dbReference type="HOGENOM" id="CLU_000445_69_13_10"/>
<keyword evidence="5" id="KW-1185">Reference proteome</keyword>
<dbReference type="AlphaFoldDB" id="D2QI08"/>
<dbReference type="InterPro" id="IPR039420">
    <property type="entry name" value="WalR-like"/>
</dbReference>
<dbReference type="Proteomes" id="UP000002028">
    <property type="component" value="Chromosome"/>
</dbReference>
<dbReference type="GO" id="GO:0000976">
    <property type="term" value="F:transcription cis-regulatory region binding"/>
    <property type="evidence" value="ECO:0007669"/>
    <property type="project" value="TreeGrafter"/>
</dbReference>
<dbReference type="EMBL" id="CP001769">
    <property type="protein sequence ID" value="ADB36896.1"/>
    <property type="molecule type" value="Genomic_DNA"/>
</dbReference>
<reference evidence="4 5" key="1">
    <citation type="journal article" date="2010" name="Stand. Genomic Sci.">
        <title>Complete genome sequence of Spirosoma linguale type strain (1).</title>
        <authorList>
            <person name="Lail K."/>
            <person name="Sikorski J."/>
            <person name="Saunders E."/>
            <person name="Lapidus A."/>
            <person name="Glavina Del Rio T."/>
            <person name="Copeland A."/>
            <person name="Tice H."/>
            <person name="Cheng J.-F."/>
            <person name="Lucas S."/>
            <person name="Nolan M."/>
            <person name="Bruce D."/>
            <person name="Goodwin L."/>
            <person name="Pitluck S."/>
            <person name="Ivanova N."/>
            <person name="Mavromatis K."/>
            <person name="Ovchinnikova G."/>
            <person name="Pati A."/>
            <person name="Chen A."/>
            <person name="Palaniappan K."/>
            <person name="Land M."/>
            <person name="Hauser L."/>
            <person name="Chang Y.-J."/>
            <person name="Jeffries C.D."/>
            <person name="Chain P."/>
            <person name="Brettin T."/>
            <person name="Detter J.C."/>
            <person name="Schuetze A."/>
            <person name="Rohde M."/>
            <person name="Tindall B.J."/>
            <person name="Goeker M."/>
            <person name="Bristow J."/>
            <person name="Eisen J.A."/>
            <person name="Markowitz V."/>
            <person name="Hugenholtz P."/>
            <person name="Kyrpides N.C."/>
            <person name="Klenk H.-P."/>
            <person name="Chen F."/>
        </authorList>
    </citation>
    <scope>NUCLEOTIDE SEQUENCE [LARGE SCALE GENOMIC DNA]</scope>
    <source>
        <strain evidence="5">ATCC 33905 / DSM 74 / LMG 10896 / Claus 1</strain>
    </source>
</reference>
<proteinExistence type="predicted"/>
<evidence type="ECO:0000313" key="5">
    <source>
        <dbReference type="Proteomes" id="UP000002028"/>
    </source>
</evidence>
<protein>
    <submittedName>
        <fullName evidence="4">Response regulator receiver protein</fullName>
    </submittedName>
</protein>
<dbReference type="SUPFAM" id="SSF52172">
    <property type="entry name" value="CheY-like"/>
    <property type="match status" value="1"/>
</dbReference>